<evidence type="ECO:0000313" key="2">
    <source>
        <dbReference type="EMBL" id="SPC95781.1"/>
    </source>
</evidence>
<organism evidence="2">
    <name type="scientific">Fagus sylvatica</name>
    <name type="common">Beechnut</name>
    <dbReference type="NCBI Taxonomy" id="28930"/>
    <lineage>
        <taxon>Eukaryota</taxon>
        <taxon>Viridiplantae</taxon>
        <taxon>Streptophyta</taxon>
        <taxon>Embryophyta</taxon>
        <taxon>Tracheophyta</taxon>
        <taxon>Spermatophyta</taxon>
        <taxon>Magnoliopsida</taxon>
        <taxon>eudicotyledons</taxon>
        <taxon>Gunneridae</taxon>
        <taxon>Pentapetalae</taxon>
        <taxon>rosids</taxon>
        <taxon>fabids</taxon>
        <taxon>Fagales</taxon>
        <taxon>Fagaceae</taxon>
        <taxon>Fagus</taxon>
    </lineage>
</organism>
<dbReference type="InterPro" id="IPR040256">
    <property type="entry name" value="At4g02000-like"/>
</dbReference>
<proteinExistence type="predicted"/>
<dbReference type="PANTHER" id="PTHR31286:SF99">
    <property type="entry name" value="DUF4283 DOMAIN-CONTAINING PROTEIN"/>
    <property type="match status" value="1"/>
</dbReference>
<feature type="region of interest" description="Disordered" evidence="1">
    <location>
        <begin position="367"/>
        <end position="443"/>
    </location>
</feature>
<dbReference type="AlphaFoldDB" id="A0A2N9G999"/>
<feature type="compositionally biased region" description="Polar residues" evidence="1">
    <location>
        <begin position="424"/>
        <end position="443"/>
    </location>
</feature>
<feature type="region of interest" description="Disordered" evidence="1">
    <location>
        <begin position="282"/>
        <end position="302"/>
    </location>
</feature>
<sequence length="640" mass="72051">MYKHYVHHHPENKDDDESSTEEQQPLSRNNGKNKKPMTSSSDESESSLLSCGLPISLESDDNDEPKLPTVDLSRTEMAPIIEEYGQSFIIYVHGRKIGYHNLKTRLARLLMCLFGPYQLIDLGLGFFLLKISHPLDHTLVLSKYPLSIPHYCVTLLPCSPNFRPSETIITEVDVWVRLPELPIEFYDFLSRIAKAISGRTGLKIDPITENRKMCKFARFCVKVDITRPLPSFIKIGEKLQPVQYEGLDILCSQYNSATVNASRASTSNEFVDSTGYRKPADTSKLVMSKTTGNSSSSDDGSWPQVCSFKHLHHYQRESSGPQRHPHVQNQNIATGIERDHQLIDQPKPRASVILESNISLMQRVQNPVHEEGTSLSPIDEGTPIQHHKNIPPSMTKSLKPAEAPISPLDRHLKPKGQPAEFSNIAASSNTSPQGSTQHLSHQPTETMVKKAFHAENETASPRPSPNIQLYSTGTHKAMVHKEISNTLVREFNTEIRPTRYTIKPEVKTLHIGASRNGERRSFLPTLKNPHETVSQSHLQKLLCWKYNRVDNVTLIQTMKYLRQHENPSIVLLFGVRSSGNDAVQAIEEIGFSGSYRIDPQGILDGVWLLWNKEDVTIEVNSSISHQIDATVVHFLSHLSN</sequence>
<feature type="compositionally biased region" description="Low complexity" evidence="1">
    <location>
        <begin position="288"/>
        <end position="301"/>
    </location>
</feature>
<dbReference type="PANTHER" id="PTHR31286">
    <property type="entry name" value="GLYCINE-RICH CELL WALL STRUCTURAL PROTEIN 1.8-LIKE"/>
    <property type="match status" value="1"/>
</dbReference>
<evidence type="ECO:0000256" key="1">
    <source>
        <dbReference type="SAM" id="MobiDB-lite"/>
    </source>
</evidence>
<dbReference type="EMBL" id="OIVN01001602">
    <property type="protein sequence ID" value="SPC95781.1"/>
    <property type="molecule type" value="Genomic_DNA"/>
</dbReference>
<reference evidence="2" key="1">
    <citation type="submission" date="2018-02" db="EMBL/GenBank/DDBJ databases">
        <authorList>
            <person name="Cohen D.B."/>
            <person name="Kent A.D."/>
        </authorList>
    </citation>
    <scope>NUCLEOTIDE SEQUENCE</scope>
</reference>
<protein>
    <submittedName>
        <fullName evidence="2">Uncharacterized protein</fullName>
    </submittedName>
</protein>
<accession>A0A2N9G999</accession>
<name>A0A2N9G999_FAGSY</name>
<feature type="region of interest" description="Disordered" evidence="1">
    <location>
        <begin position="1"/>
        <end position="47"/>
    </location>
</feature>
<gene>
    <name evidence="2" type="ORF">FSB_LOCUS23663</name>
</gene>
<feature type="compositionally biased region" description="Polar residues" evidence="1">
    <location>
        <begin position="21"/>
        <end position="30"/>
    </location>
</feature>